<keyword evidence="6 13" id="KW-1133">Transmembrane helix</keyword>
<accession>A0AA39CF87</accession>
<feature type="transmembrane region" description="Helical" evidence="15">
    <location>
        <begin position="135"/>
        <end position="160"/>
    </location>
</feature>
<evidence type="ECO:0000256" key="13">
    <source>
        <dbReference type="PROSITE-ProRule" id="PRU01087"/>
    </source>
</evidence>
<evidence type="ECO:0000256" key="12">
    <source>
        <dbReference type="ARBA" id="ARBA00023235"/>
    </source>
</evidence>
<evidence type="ECO:0000256" key="6">
    <source>
        <dbReference type="ARBA" id="ARBA00022989"/>
    </source>
</evidence>
<dbReference type="Pfam" id="PF05241">
    <property type="entry name" value="EBP"/>
    <property type="match status" value="1"/>
</dbReference>
<evidence type="ECO:0000256" key="11">
    <source>
        <dbReference type="ARBA" id="ARBA00023221"/>
    </source>
</evidence>
<keyword evidence="9 13" id="KW-0472">Membrane</keyword>
<keyword evidence="12" id="KW-0413">Isomerase</keyword>
<proteinExistence type="inferred from homology"/>
<keyword evidence="18" id="KW-1185">Reference proteome</keyword>
<feature type="transmembrane region" description="Helical" evidence="15">
    <location>
        <begin position="205"/>
        <end position="226"/>
    </location>
</feature>
<dbReference type="PANTHER" id="PTHR14207">
    <property type="entry name" value="STEROL ISOMERASE"/>
    <property type="match status" value="1"/>
</dbReference>
<dbReference type="Proteomes" id="UP001172673">
    <property type="component" value="Unassembled WGS sequence"/>
</dbReference>
<dbReference type="GO" id="GO:0047750">
    <property type="term" value="F:cholestenol delta-isomerase activity"/>
    <property type="evidence" value="ECO:0007669"/>
    <property type="project" value="InterPro"/>
</dbReference>
<sequence>MDFLRNLVPSAPYAPLSKVSVAAVEQAVHPFYPTHIEILNFVANDRGIVELLSIFAAGCTAILGLTWFLVSRFAPHVRTADKWTVLWFCLCGFIHSFFEGYFAYNHTRMAGMQDLFGQWWKEYSMADSRYLTSDPFVLCMETITAACWGPLSFLMIYFIVVSHPLRHPLQIIVSFGQIYGDVLYYATSMFDHYHKNLTYCRPEGFYFWVYYFMMNFFWIVIPGFLVKSSMEQIAKAFRALDSISNSVQGNGKVASPKANGHLSKPGKGAQH</sequence>
<keyword evidence="11" id="KW-0753">Steroid metabolism</keyword>
<dbReference type="PANTHER" id="PTHR14207:SF0">
    <property type="entry name" value="3-BETA-HYDROXYSTEROID-DELTA(8),DELTA(7)-ISOMERASE"/>
    <property type="match status" value="1"/>
</dbReference>
<gene>
    <name evidence="17" type="ORF">H2200_009853</name>
</gene>
<evidence type="ECO:0000256" key="5">
    <source>
        <dbReference type="ARBA" id="ARBA00022955"/>
    </source>
</evidence>
<keyword evidence="10" id="KW-1207">Sterol metabolism</keyword>
<keyword evidence="8" id="KW-0443">Lipid metabolism</keyword>
<dbReference type="GO" id="GO:0004769">
    <property type="term" value="F:steroid Delta-isomerase activity"/>
    <property type="evidence" value="ECO:0007669"/>
    <property type="project" value="TreeGrafter"/>
</dbReference>
<keyword evidence="3" id="KW-0444">Lipid biosynthesis</keyword>
<comment type="similarity">
    <text evidence="2">Belongs to the EBP family.</text>
</comment>
<dbReference type="GO" id="GO:0000247">
    <property type="term" value="F:C-8 sterol isomerase activity"/>
    <property type="evidence" value="ECO:0007669"/>
    <property type="project" value="TreeGrafter"/>
</dbReference>
<dbReference type="PROSITE" id="PS51751">
    <property type="entry name" value="EXPERA"/>
    <property type="match status" value="1"/>
</dbReference>
<dbReference type="GO" id="GO:0005783">
    <property type="term" value="C:endoplasmic reticulum"/>
    <property type="evidence" value="ECO:0007669"/>
    <property type="project" value="TreeGrafter"/>
</dbReference>
<dbReference type="GO" id="GO:0016126">
    <property type="term" value="P:sterol biosynthetic process"/>
    <property type="evidence" value="ECO:0007669"/>
    <property type="project" value="UniProtKB-KW"/>
</dbReference>
<feature type="transmembrane region" description="Helical" evidence="15">
    <location>
        <begin position="51"/>
        <end position="71"/>
    </location>
</feature>
<feature type="transmembrane region" description="Helical" evidence="15">
    <location>
        <begin position="167"/>
        <end position="185"/>
    </location>
</feature>
<comment type="subcellular location">
    <subcellularLocation>
        <location evidence="1">Membrane</location>
        <topology evidence="1">Multi-pass membrane protein</topology>
    </subcellularLocation>
</comment>
<dbReference type="AlphaFoldDB" id="A0AA39CF87"/>
<dbReference type="InterPro" id="IPR007905">
    <property type="entry name" value="EBP"/>
</dbReference>
<dbReference type="EMBL" id="JAPDRK010000015">
    <property type="protein sequence ID" value="KAJ9606004.1"/>
    <property type="molecule type" value="Genomic_DNA"/>
</dbReference>
<evidence type="ECO:0000256" key="4">
    <source>
        <dbReference type="ARBA" id="ARBA00022692"/>
    </source>
</evidence>
<reference evidence="17" key="1">
    <citation type="submission" date="2022-10" db="EMBL/GenBank/DDBJ databases">
        <title>Culturing micro-colonial fungi from biological soil crusts in the Mojave desert and describing Neophaeococcomyces mojavensis, and introducing the new genera and species Taxawa tesnikishii.</title>
        <authorList>
            <person name="Kurbessoian T."/>
            <person name="Stajich J.E."/>
        </authorList>
    </citation>
    <scope>NUCLEOTIDE SEQUENCE</scope>
    <source>
        <strain evidence="17">TK_41</strain>
    </source>
</reference>
<feature type="domain" description="EXPERA" evidence="16">
    <location>
        <begin position="80"/>
        <end position="226"/>
    </location>
</feature>
<evidence type="ECO:0000256" key="7">
    <source>
        <dbReference type="ARBA" id="ARBA00023011"/>
    </source>
</evidence>
<name>A0AA39CF87_9EURO</name>
<dbReference type="GO" id="GO:0016020">
    <property type="term" value="C:membrane"/>
    <property type="evidence" value="ECO:0007669"/>
    <property type="project" value="UniProtKB-SubCell"/>
</dbReference>
<keyword evidence="7" id="KW-0756">Sterol biosynthesis</keyword>
<evidence type="ECO:0000256" key="10">
    <source>
        <dbReference type="ARBA" id="ARBA00023166"/>
    </source>
</evidence>
<evidence type="ECO:0000256" key="14">
    <source>
        <dbReference type="SAM" id="MobiDB-lite"/>
    </source>
</evidence>
<evidence type="ECO:0000256" key="9">
    <source>
        <dbReference type="ARBA" id="ARBA00023136"/>
    </source>
</evidence>
<evidence type="ECO:0000259" key="16">
    <source>
        <dbReference type="PROSITE" id="PS51751"/>
    </source>
</evidence>
<protein>
    <recommendedName>
        <fullName evidence="16">EXPERA domain-containing protein</fullName>
    </recommendedName>
</protein>
<evidence type="ECO:0000313" key="17">
    <source>
        <dbReference type="EMBL" id="KAJ9606004.1"/>
    </source>
</evidence>
<feature type="transmembrane region" description="Helical" evidence="15">
    <location>
        <begin position="83"/>
        <end position="104"/>
    </location>
</feature>
<dbReference type="InterPro" id="IPR033118">
    <property type="entry name" value="EXPERA"/>
</dbReference>
<evidence type="ECO:0000256" key="3">
    <source>
        <dbReference type="ARBA" id="ARBA00022516"/>
    </source>
</evidence>
<evidence type="ECO:0000313" key="18">
    <source>
        <dbReference type="Proteomes" id="UP001172673"/>
    </source>
</evidence>
<keyword evidence="4 13" id="KW-0812">Transmembrane</keyword>
<feature type="region of interest" description="Disordered" evidence="14">
    <location>
        <begin position="249"/>
        <end position="271"/>
    </location>
</feature>
<evidence type="ECO:0000256" key="2">
    <source>
        <dbReference type="ARBA" id="ARBA00008337"/>
    </source>
</evidence>
<evidence type="ECO:0000256" key="15">
    <source>
        <dbReference type="SAM" id="Phobius"/>
    </source>
</evidence>
<keyword evidence="5" id="KW-0752">Steroid biosynthesis</keyword>
<comment type="caution">
    <text evidence="17">The sequence shown here is derived from an EMBL/GenBank/DDBJ whole genome shotgun (WGS) entry which is preliminary data.</text>
</comment>
<evidence type="ECO:0000256" key="8">
    <source>
        <dbReference type="ARBA" id="ARBA00023098"/>
    </source>
</evidence>
<organism evidence="17 18">
    <name type="scientific">Cladophialophora chaetospira</name>
    <dbReference type="NCBI Taxonomy" id="386627"/>
    <lineage>
        <taxon>Eukaryota</taxon>
        <taxon>Fungi</taxon>
        <taxon>Dikarya</taxon>
        <taxon>Ascomycota</taxon>
        <taxon>Pezizomycotina</taxon>
        <taxon>Eurotiomycetes</taxon>
        <taxon>Chaetothyriomycetidae</taxon>
        <taxon>Chaetothyriales</taxon>
        <taxon>Herpotrichiellaceae</taxon>
        <taxon>Cladophialophora</taxon>
    </lineage>
</organism>
<evidence type="ECO:0000256" key="1">
    <source>
        <dbReference type="ARBA" id="ARBA00004141"/>
    </source>
</evidence>